<keyword evidence="3" id="KW-1185">Reference proteome</keyword>
<dbReference type="InParanoid" id="A0A2R5GA36"/>
<dbReference type="AlphaFoldDB" id="A0A2R5GA36"/>
<dbReference type="Proteomes" id="UP000241890">
    <property type="component" value="Unassembled WGS sequence"/>
</dbReference>
<feature type="region of interest" description="Disordered" evidence="1">
    <location>
        <begin position="238"/>
        <end position="284"/>
    </location>
</feature>
<evidence type="ECO:0000313" key="3">
    <source>
        <dbReference type="Proteomes" id="UP000241890"/>
    </source>
</evidence>
<proteinExistence type="predicted"/>
<accession>A0A2R5GA36</accession>
<name>A0A2R5GA36_9STRA</name>
<sequence length="438" mass="48376">MASAQRSAEEARQSALELINRYSAGENGTVSPPKLASDRDKAEKSTPAQNKFATPGFEVLNLQSATGEFQEIDADEYRDLRDFISNRTLRGVDKVFAERAQRAKELSADAGALPIKGLENGSTGGADFQSLANVPPATKKLLIKGLQQHKLNLQRAKEISERNSGRSKDTGNASARTARSQELALGPLSPREPHSPRKSPPTILSPGHYNLIAWKGVPPELRKAFFDPQDGENDEILRNNQQEAEPITALESREEQLDRRERNHELRLQQEVDREEAAAESDAEREHYEWVHRVLNRAQKEALEETRISMLSSTPENVRRWIMNAPKVGTLSTEEANSGRELVLHAGHGKESMSSAETVVQNDRCGSGRARLAAGANAQAKVPQLRLDTLDNPAERTQYKQRFESARKHANVPIASSSTADTQICSSPARMPSEVAED</sequence>
<feature type="region of interest" description="Disordered" evidence="1">
    <location>
        <begin position="19"/>
        <end position="53"/>
    </location>
</feature>
<feature type="region of interest" description="Disordered" evidence="1">
    <location>
        <begin position="155"/>
        <end position="206"/>
    </location>
</feature>
<protein>
    <submittedName>
        <fullName evidence="2">Uncharacterized protein</fullName>
    </submittedName>
</protein>
<feature type="region of interest" description="Disordered" evidence="1">
    <location>
        <begin position="404"/>
        <end position="438"/>
    </location>
</feature>
<evidence type="ECO:0000313" key="2">
    <source>
        <dbReference type="EMBL" id="GBG27169.1"/>
    </source>
</evidence>
<evidence type="ECO:0000256" key="1">
    <source>
        <dbReference type="SAM" id="MobiDB-lite"/>
    </source>
</evidence>
<gene>
    <name evidence="2" type="ORF">FCC1311_033922</name>
</gene>
<dbReference type="EMBL" id="BEYU01000028">
    <property type="protein sequence ID" value="GBG27169.1"/>
    <property type="molecule type" value="Genomic_DNA"/>
</dbReference>
<reference evidence="2 3" key="1">
    <citation type="submission" date="2017-12" db="EMBL/GenBank/DDBJ databases">
        <title>Sequencing, de novo assembly and annotation of complete genome of a new Thraustochytrid species, strain FCC1311.</title>
        <authorList>
            <person name="Sedici K."/>
            <person name="Godart F."/>
            <person name="Aiese Cigliano R."/>
            <person name="Sanseverino W."/>
            <person name="Barakat M."/>
            <person name="Ortet P."/>
            <person name="Marechal E."/>
            <person name="Cagnac O."/>
            <person name="Amato A."/>
        </authorList>
    </citation>
    <scope>NUCLEOTIDE SEQUENCE [LARGE SCALE GENOMIC DNA]</scope>
</reference>
<feature type="compositionally biased region" description="Polar residues" evidence="1">
    <location>
        <begin position="414"/>
        <end position="426"/>
    </location>
</feature>
<feature type="compositionally biased region" description="Basic and acidic residues" evidence="1">
    <location>
        <begin position="155"/>
        <end position="169"/>
    </location>
</feature>
<comment type="caution">
    <text evidence="2">The sequence shown here is derived from an EMBL/GenBank/DDBJ whole genome shotgun (WGS) entry which is preliminary data.</text>
</comment>
<organism evidence="2 3">
    <name type="scientific">Hondaea fermentalgiana</name>
    <dbReference type="NCBI Taxonomy" id="2315210"/>
    <lineage>
        <taxon>Eukaryota</taxon>
        <taxon>Sar</taxon>
        <taxon>Stramenopiles</taxon>
        <taxon>Bigyra</taxon>
        <taxon>Labyrinthulomycetes</taxon>
        <taxon>Thraustochytrida</taxon>
        <taxon>Thraustochytriidae</taxon>
        <taxon>Hondaea</taxon>
    </lineage>
</organism>
<feature type="compositionally biased region" description="Polar residues" evidence="1">
    <location>
        <begin position="170"/>
        <end position="180"/>
    </location>
</feature>
<feature type="compositionally biased region" description="Basic and acidic residues" evidence="1">
    <location>
        <begin position="251"/>
        <end position="284"/>
    </location>
</feature>